<protein>
    <submittedName>
        <fullName evidence="1">Uncharacterized protein</fullName>
    </submittedName>
</protein>
<proteinExistence type="predicted"/>
<dbReference type="OrthoDB" id="6579773at2"/>
<name>A0A1I5X6P4_9GAMM</name>
<dbReference type="RefSeq" id="WP_074917701.1">
    <property type="nucleotide sequence ID" value="NZ_FOXK01000010.1"/>
</dbReference>
<dbReference type="Proteomes" id="UP000182025">
    <property type="component" value="Unassembled WGS sequence"/>
</dbReference>
<evidence type="ECO:0000313" key="1">
    <source>
        <dbReference type="EMBL" id="SFQ27663.1"/>
    </source>
</evidence>
<evidence type="ECO:0000313" key="2">
    <source>
        <dbReference type="Proteomes" id="UP000182025"/>
    </source>
</evidence>
<sequence length="92" mass="10135">MPIFRLTIRHDDQLLGHFESDLPAALQAIRKIAASLSASGYSLDLLVAHSERRLLESGPDGVRMISREPLFVPAPLEQYLDSAPDEITLHSG</sequence>
<gene>
    <name evidence="1" type="ORF">SAMN05216177_11029</name>
</gene>
<accession>A0A1I5X6P4</accession>
<organism evidence="1 2">
    <name type="scientific">Ectopseudomonas toyotomiensis</name>
    <dbReference type="NCBI Taxonomy" id="554344"/>
    <lineage>
        <taxon>Bacteria</taxon>
        <taxon>Pseudomonadati</taxon>
        <taxon>Pseudomonadota</taxon>
        <taxon>Gammaproteobacteria</taxon>
        <taxon>Pseudomonadales</taxon>
        <taxon>Pseudomonadaceae</taxon>
        <taxon>Ectopseudomonas</taxon>
    </lineage>
</organism>
<keyword evidence="2" id="KW-1185">Reference proteome</keyword>
<dbReference type="EMBL" id="FOXK01000010">
    <property type="protein sequence ID" value="SFQ27663.1"/>
    <property type="molecule type" value="Genomic_DNA"/>
</dbReference>
<dbReference type="AlphaFoldDB" id="A0A1I5X6P4"/>
<reference evidence="2" key="1">
    <citation type="submission" date="2016-10" db="EMBL/GenBank/DDBJ databases">
        <authorList>
            <person name="Varghese N."/>
            <person name="Submissions S."/>
        </authorList>
    </citation>
    <scope>NUCLEOTIDE SEQUENCE [LARGE SCALE GENOMIC DNA]</scope>
    <source>
        <strain evidence="2">JCM 15604</strain>
    </source>
</reference>